<dbReference type="Pfam" id="PF24681">
    <property type="entry name" value="Kelch_KLHDC2_KLHL20_DRC7"/>
    <property type="match status" value="1"/>
</dbReference>
<dbReference type="SUPFAM" id="SSF117281">
    <property type="entry name" value="Kelch motif"/>
    <property type="match status" value="1"/>
</dbReference>
<evidence type="ECO:0000256" key="4">
    <source>
        <dbReference type="ARBA" id="ARBA00039295"/>
    </source>
</evidence>
<dbReference type="PANTHER" id="PTHR46647">
    <property type="entry name" value="RAB9 EFFECTOR PROTEIN WITH KELCH MOTIFS"/>
    <property type="match status" value="1"/>
</dbReference>
<dbReference type="PANTHER" id="PTHR46647:SF1">
    <property type="entry name" value="RAB9 EFFECTOR PROTEIN WITH KELCH MOTIFS"/>
    <property type="match status" value="1"/>
</dbReference>
<evidence type="ECO:0000313" key="5">
    <source>
        <dbReference type="EMBL" id="CBY33835.1"/>
    </source>
</evidence>
<organism evidence="5">
    <name type="scientific">Oikopleura dioica</name>
    <name type="common">Tunicate</name>
    <dbReference type="NCBI Taxonomy" id="34765"/>
    <lineage>
        <taxon>Eukaryota</taxon>
        <taxon>Metazoa</taxon>
        <taxon>Chordata</taxon>
        <taxon>Tunicata</taxon>
        <taxon>Appendicularia</taxon>
        <taxon>Copelata</taxon>
        <taxon>Oikopleuridae</taxon>
        <taxon>Oikopleura</taxon>
    </lineage>
</organism>
<dbReference type="Gene3D" id="2.120.10.80">
    <property type="entry name" value="Kelch-type beta propeller"/>
    <property type="match status" value="2"/>
</dbReference>
<accession>E4YE85</accession>
<sequence>MSDGLEIHSILEFGDEPVQGLWWVLSPSGESPPIRAGAASLIVANEERPELDERILITGGATPDGFIDNCVELNLFTGAWKPLVSTDFVARYEHAMIAAEDNKTPTVLLGSSNSESLQAQRLTVSGWEKVDFTGPGISSRTVAQPCSSNKKLFIWSGGTQAGPTPDPSVYVVSGSSVEKHKISGEVPSVAQEYAACANDDFMFVHGGLTATGKSNSLYRINLKTFRSKCCSIANDPIGKLAMHKMVLVSNRIFLFGGLNDENVVSDELWELSPTNEHLTQFTARKCVFETKPTPRLAFNFHVLNLPIAPKSSNSIEAPPPPSGAPNIQPIDDWKVTIDGENIKAETSETKIDISDYSHIPVLFIHGGCDAEGEFFNDLYVAAIPPAQN</sequence>
<dbReference type="EMBL" id="FN654452">
    <property type="protein sequence ID" value="CBY33835.1"/>
    <property type="molecule type" value="Genomic_DNA"/>
</dbReference>
<gene>
    <name evidence="5" type="ORF">GSOID_T00021788001</name>
    <name evidence="6" type="ORF">GSOID_T00026559001</name>
</gene>
<keyword evidence="2" id="KW-0677">Repeat</keyword>
<evidence type="ECO:0000256" key="2">
    <source>
        <dbReference type="ARBA" id="ARBA00022737"/>
    </source>
</evidence>
<reference evidence="5" key="1">
    <citation type="journal article" date="2010" name="Science">
        <title>Plasticity of animal genome architecture unmasked by rapid evolution of a pelagic tunicate.</title>
        <authorList>
            <person name="Denoeud F."/>
            <person name="Henriet S."/>
            <person name="Mungpakdee S."/>
            <person name="Aury J.M."/>
            <person name="Da Silva C."/>
            <person name="Brinkmann H."/>
            <person name="Mikhaleva J."/>
            <person name="Olsen L.C."/>
            <person name="Jubin C."/>
            <person name="Canestro C."/>
            <person name="Bouquet J.M."/>
            <person name="Danks G."/>
            <person name="Poulain J."/>
            <person name="Campsteijn C."/>
            <person name="Adamski M."/>
            <person name="Cross I."/>
            <person name="Yadetie F."/>
            <person name="Muffato M."/>
            <person name="Louis A."/>
            <person name="Butcher S."/>
            <person name="Tsagkogeorga G."/>
            <person name="Konrad A."/>
            <person name="Singh S."/>
            <person name="Jensen M.F."/>
            <person name="Cong E.H."/>
            <person name="Eikeseth-Otteraa H."/>
            <person name="Noel B."/>
            <person name="Anthouard V."/>
            <person name="Porcel B.M."/>
            <person name="Kachouri-Lafond R."/>
            <person name="Nishino A."/>
            <person name="Ugolini M."/>
            <person name="Chourrout P."/>
            <person name="Nishida H."/>
            <person name="Aasland R."/>
            <person name="Huzurbazar S."/>
            <person name="Westhof E."/>
            <person name="Delsuc F."/>
            <person name="Lehrach H."/>
            <person name="Reinhardt R."/>
            <person name="Weissenbach J."/>
            <person name="Roy S.W."/>
            <person name="Artiguenave F."/>
            <person name="Postlethwait J.H."/>
            <person name="Manak J.R."/>
            <person name="Thompson E.M."/>
            <person name="Jaillon O."/>
            <person name="Du Pasquier L."/>
            <person name="Boudinot P."/>
            <person name="Liberles D.A."/>
            <person name="Volff J.N."/>
            <person name="Philippe H."/>
            <person name="Lenhard B."/>
            <person name="Roest Crollius H."/>
            <person name="Wincker P."/>
            <person name="Chourrout D."/>
        </authorList>
    </citation>
    <scope>NUCLEOTIDE SEQUENCE [LARGE SCALE GENOMIC DNA]</scope>
</reference>
<evidence type="ECO:0000256" key="3">
    <source>
        <dbReference type="ARBA" id="ARBA00037224"/>
    </source>
</evidence>
<dbReference type="AlphaFoldDB" id="E4YE85"/>
<dbReference type="InterPro" id="IPR015915">
    <property type="entry name" value="Kelch-typ_b-propeller"/>
</dbReference>
<comment type="function">
    <text evidence="3">Rab9 effector required for endosome to trans-Golgi network (TGN) transport.</text>
</comment>
<proteinExistence type="predicted"/>
<dbReference type="Proteomes" id="UP000011014">
    <property type="component" value="Unassembled WGS sequence"/>
</dbReference>
<protein>
    <recommendedName>
        <fullName evidence="4">Rab9 effector protein with kelch motifs</fullName>
    </recommendedName>
</protein>
<dbReference type="EMBL" id="FN657555">
    <property type="protein sequence ID" value="CBY42828.1"/>
    <property type="molecule type" value="Genomic_DNA"/>
</dbReference>
<keyword evidence="1" id="KW-0880">Kelch repeat</keyword>
<evidence type="ECO:0000256" key="1">
    <source>
        <dbReference type="ARBA" id="ARBA00022441"/>
    </source>
</evidence>
<name>E4YE85_OIKDI</name>
<dbReference type="InterPro" id="IPR052124">
    <property type="entry name" value="Rab9_kelch_effector"/>
</dbReference>
<evidence type="ECO:0000313" key="6">
    <source>
        <dbReference type="EMBL" id="CBY42828.1"/>
    </source>
</evidence>